<evidence type="ECO:0000256" key="6">
    <source>
        <dbReference type="SAM" id="Phobius"/>
    </source>
</evidence>
<dbReference type="SUPFAM" id="SSF53649">
    <property type="entry name" value="Alkaline phosphatase-like"/>
    <property type="match status" value="1"/>
</dbReference>
<feature type="transmembrane region" description="Helical" evidence="6">
    <location>
        <begin position="116"/>
        <end position="134"/>
    </location>
</feature>
<keyword evidence="9" id="KW-0808">Transferase</keyword>
<comment type="caution">
    <text evidence="9">The sequence shown here is derived from an EMBL/GenBank/DDBJ whole genome shotgun (WGS) entry which is preliminary data.</text>
</comment>
<dbReference type="EMBL" id="AAILSQ010000001">
    <property type="protein sequence ID" value="ECF6049693.1"/>
    <property type="molecule type" value="Genomic_DNA"/>
</dbReference>
<name>A0A5Y2RUS2_SALER</name>
<evidence type="ECO:0000256" key="4">
    <source>
        <dbReference type="ARBA" id="ARBA00022989"/>
    </source>
</evidence>
<dbReference type="Gene3D" id="3.40.720.10">
    <property type="entry name" value="Alkaline Phosphatase, subunit A"/>
    <property type="match status" value="1"/>
</dbReference>
<dbReference type="PANTHER" id="PTHR47371:SF3">
    <property type="entry name" value="PHOSPHOGLYCEROL TRANSFERASE I"/>
    <property type="match status" value="1"/>
</dbReference>
<dbReference type="GO" id="GO:0005886">
    <property type="term" value="C:plasma membrane"/>
    <property type="evidence" value="ECO:0007669"/>
    <property type="project" value="UniProtKB-SubCell"/>
</dbReference>
<evidence type="ECO:0000259" key="8">
    <source>
        <dbReference type="Pfam" id="PF22895"/>
    </source>
</evidence>
<feature type="domain" description="Sulfatase N-terminal" evidence="7">
    <location>
        <begin position="169"/>
        <end position="451"/>
    </location>
</feature>
<dbReference type="Proteomes" id="UP000839746">
    <property type="component" value="Unassembled WGS sequence"/>
</dbReference>
<gene>
    <name evidence="9" type="primary">opgB</name>
    <name evidence="9" type="ORF">FNN84_00440</name>
</gene>
<dbReference type="GO" id="GO:0008960">
    <property type="term" value="F:phosphatidylglycerol-membrane-oligosaccharide glycerophosphotransferase activity"/>
    <property type="evidence" value="ECO:0007669"/>
    <property type="project" value="UniProtKB-EC"/>
</dbReference>
<dbReference type="Pfam" id="PF00884">
    <property type="entry name" value="Sulfatase"/>
    <property type="match status" value="1"/>
</dbReference>
<evidence type="ECO:0000256" key="5">
    <source>
        <dbReference type="ARBA" id="ARBA00023136"/>
    </source>
</evidence>
<evidence type="ECO:0000259" key="7">
    <source>
        <dbReference type="Pfam" id="PF00884"/>
    </source>
</evidence>
<dbReference type="EC" id="2.7.8.20" evidence="9"/>
<evidence type="ECO:0000256" key="1">
    <source>
        <dbReference type="ARBA" id="ARBA00004651"/>
    </source>
</evidence>
<dbReference type="InterPro" id="IPR000917">
    <property type="entry name" value="Sulfatase_N"/>
</dbReference>
<dbReference type="PANTHER" id="PTHR47371">
    <property type="entry name" value="LIPOTEICHOIC ACID SYNTHASE"/>
    <property type="match status" value="1"/>
</dbReference>
<feature type="transmembrane region" description="Helical" evidence="6">
    <location>
        <begin position="81"/>
        <end position="104"/>
    </location>
</feature>
<dbReference type="Pfam" id="PF22895">
    <property type="entry name" value="DUF7024"/>
    <property type="match status" value="1"/>
</dbReference>
<comment type="subcellular location">
    <subcellularLocation>
        <location evidence="1">Cell membrane</location>
        <topology evidence="1">Multi-pass membrane protein</topology>
    </subcellularLocation>
</comment>
<keyword evidence="2" id="KW-1003">Cell membrane</keyword>
<dbReference type="AlphaFoldDB" id="A0A5Y2RUS2"/>
<dbReference type="CDD" id="cd16015">
    <property type="entry name" value="LTA_synthase"/>
    <property type="match status" value="1"/>
</dbReference>
<keyword evidence="4 6" id="KW-1133">Transmembrane helix</keyword>
<proteinExistence type="predicted"/>
<dbReference type="InterPro" id="IPR054288">
    <property type="entry name" value="DUF7024"/>
</dbReference>
<feature type="transmembrane region" description="Helical" evidence="6">
    <location>
        <begin position="34"/>
        <end position="57"/>
    </location>
</feature>
<dbReference type="InterPro" id="IPR050448">
    <property type="entry name" value="OpgB/LTA_synthase_biosynth"/>
</dbReference>
<evidence type="ECO:0000256" key="2">
    <source>
        <dbReference type="ARBA" id="ARBA00022475"/>
    </source>
</evidence>
<sequence length="774" mass="86661">MEYSFISLIVSVLSILLAMLIYKYKGYVSIYFTSLILFVEAIFLILTFFWLGCYYITGEGVNDAVIYTVTRSLYGADISGFVLPVVISILLICIFLFVSGKLFITTQLQRKKMRCWSMLSMLMAVLSIGVSPALSQLLTYNKPPEEVDGSDFQRYYITPHNKIDNPNFNLVYIYGESLERTFFDENTFPELLPELTSLKNNAVDFSGTEQYPATDFTIAGIVASQCGLPLFAPTDLSGKKASQGFFSSSICLGDILKNSGYETWFMQGANLRFADKDIFFKTHGIDHAWGLVESGLDKNFAVQNGWGLYDDILLDKVWQKFEDLSKKEKPFALFTLTLDTHPPKGFIPSSCSMRYEKDGQEVSALSAVLCSQKEVAKFIKRIQSSPWAKNTIIVLSSDHLLMQNITVSVDFLNKMTRRDLFVIFKDGLAPGIIVDKRSTLDNGATVLELMGGGNAIGLGRSSLSQPSLASKFDNFKNKLLAWGPSIRSLWGNPEYIKAFSIDLNKNALQFDHYTYSLPLLLKVTPEEVLPIIDRGNESFMSLRRTLGFLPEGQKFIWVDQCMKMEPVWQPDAFITKGWCVAMGKAGKTTRIEKIKNGSYSGVLEEFSGITDHQRYQQIQRRLLLASENMRYQSDRLMFAAEGLPIFIKSITGLSHPELWGRWSDAFLSPDVAITFNQPLPEAFKVELAGKAYGKNIGQPVLIKVGAYAQNFTLKGENQTVILDMINAEKGDTITITPPHPEMSNEDNNVGPHISAPARKLGIGLAELRIIPVKP</sequence>
<accession>A0A5Y2RUS2</accession>
<protein>
    <submittedName>
        <fullName evidence="9">Phosphatidylglycerol--membrane-oligosaccharide glycerophosphotransferase</fullName>
        <ecNumber evidence="9">2.7.8.20</ecNumber>
    </submittedName>
</protein>
<feature type="transmembrane region" description="Helical" evidence="6">
    <location>
        <begin position="6"/>
        <end position="22"/>
    </location>
</feature>
<organism evidence="9">
    <name type="scientific">Salmonella enterica subsp. salamae</name>
    <dbReference type="NCBI Taxonomy" id="59202"/>
    <lineage>
        <taxon>Bacteria</taxon>
        <taxon>Pseudomonadati</taxon>
        <taxon>Pseudomonadota</taxon>
        <taxon>Gammaproteobacteria</taxon>
        <taxon>Enterobacterales</taxon>
        <taxon>Enterobacteriaceae</taxon>
        <taxon>Salmonella</taxon>
    </lineage>
</organism>
<evidence type="ECO:0000256" key="3">
    <source>
        <dbReference type="ARBA" id="ARBA00022692"/>
    </source>
</evidence>
<feature type="domain" description="DUF7024" evidence="8">
    <location>
        <begin position="625"/>
        <end position="770"/>
    </location>
</feature>
<dbReference type="NCBIfam" id="NF003000">
    <property type="entry name" value="PRK03776.1"/>
    <property type="match status" value="1"/>
</dbReference>
<reference evidence="9" key="1">
    <citation type="submission" date="2019-07" db="EMBL/GenBank/DDBJ databases">
        <authorList>
            <person name="Ashton P.M."/>
            <person name="Dallman T."/>
            <person name="Nair S."/>
            <person name="De Pinna E."/>
            <person name="Peters T."/>
            <person name="Grant K."/>
        </authorList>
    </citation>
    <scope>NUCLEOTIDE SEQUENCE [LARGE SCALE GENOMIC DNA]</scope>
    <source>
        <strain evidence="9">107213</strain>
    </source>
</reference>
<dbReference type="InterPro" id="IPR017850">
    <property type="entry name" value="Alkaline_phosphatase_core_sf"/>
</dbReference>
<evidence type="ECO:0000313" key="9">
    <source>
        <dbReference type="EMBL" id="ECF6049693.1"/>
    </source>
</evidence>
<keyword evidence="5 6" id="KW-0472">Membrane</keyword>
<keyword evidence="3 6" id="KW-0812">Transmembrane</keyword>